<organism evidence="1 2">
    <name type="scientific">Clostridium autoethanogenum</name>
    <dbReference type="NCBI Taxonomy" id="84023"/>
    <lineage>
        <taxon>Bacteria</taxon>
        <taxon>Bacillati</taxon>
        <taxon>Bacillota</taxon>
        <taxon>Clostridia</taxon>
        <taxon>Eubacteriales</taxon>
        <taxon>Clostridiaceae</taxon>
        <taxon>Clostridium</taxon>
    </lineage>
</organism>
<accession>A0A3M0SVK0</accession>
<sequence length="25" mass="3029">MQNIYKKLNVNSKMQLSNFIRSNEK</sequence>
<dbReference type="EMBL" id="RFAQ01000014">
    <property type="protein sequence ID" value="RMD02336.1"/>
    <property type="molecule type" value="Genomic_DNA"/>
</dbReference>
<dbReference type="Proteomes" id="UP000277999">
    <property type="component" value="Unassembled WGS sequence"/>
</dbReference>
<proteinExistence type="predicted"/>
<dbReference type="AlphaFoldDB" id="A0A3M0SVK0"/>
<evidence type="ECO:0000313" key="1">
    <source>
        <dbReference type="EMBL" id="RMD02336.1"/>
    </source>
</evidence>
<gene>
    <name evidence="1" type="ORF">D9O40_06655</name>
</gene>
<reference evidence="1 2" key="1">
    <citation type="submission" date="2018-10" db="EMBL/GenBank/DDBJ databases">
        <title>Genome-centric metagenomics revealed C2 chemical producing, CO utilizing Clostridium with novel acetogenic gene cluster.</title>
        <authorList>
            <person name="Kang H."/>
            <person name="Park B."/>
            <person name="Choi I.G."/>
            <person name="Chang I.S."/>
        </authorList>
    </citation>
    <scope>NUCLEOTIDE SEQUENCE [LARGE SCALE GENOMIC DNA]</scope>
    <source>
        <strain evidence="1 2">H21-9</strain>
    </source>
</reference>
<protein>
    <submittedName>
        <fullName evidence="1">Uncharacterized protein</fullName>
    </submittedName>
</protein>
<comment type="caution">
    <text evidence="1">The sequence shown here is derived from an EMBL/GenBank/DDBJ whole genome shotgun (WGS) entry which is preliminary data.</text>
</comment>
<evidence type="ECO:0000313" key="2">
    <source>
        <dbReference type="Proteomes" id="UP000277999"/>
    </source>
</evidence>
<name>A0A3M0SVK0_9CLOT</name>